<dbReference type="EMBL" id="MU266531">
    <property type="protein sequence ID" value="KAH7921332.1"/>
    <property type="molecule type" value="Genomic_DNA"/>
</dbReference>
<proteinExistence type="predicted"/>
<keyword evidence="2" id="KW-1185">Reference proteome</keyword>
<gene>
    <name evidence="1" type="ORF">BV22DRAFT_737467</name>
</gene>
<organism evidence="1 2">
    <name type="scientific">Leucogyrophana mollusca</name>
    <dbReference type="NCBI Taxonomy" id="85980"/>
    <lineage>
        <taxon>Eukaryota</taxon>
        <taxon>Fungi</taxon>
        <taxon>Dikarya</taxon>
        <taxon>Basidiomycota</taxon>
        <taxon>Agaricomycotina</taxon>
        <taxon>Agaricomycetes</taxon>
        <taxon>Agaricomycetidae</taxon>
        <taxon>Boletales</taxon>
        <taxon>Boletales incertae sedis</taxon>
        <taxon>Leucogyrophana</taxon>
    </lineage>
</organism>
<evidence type="ECO:0000313" key="1">
    <source>
        <dbReference type="EMBL" id="KAH7921332.1"/>
    </source>
</evidence>
<dbReference type="Proteomes" id="UP000790709">
    <property type="component" value="Unassembled WGS sequence"/>
</dbReference>
<comment type="caution">
    <text evidence="1">The sequence shown here is derived from an EMBL/GenBank/DDBJ whole genome shotgun (WGS) entry which is preliminary data.</text>
</comment>
<name>A0ACB8B978_9AGAM</name>
<reference evidence="1" key="1">
    <citation type="journal article" date="2021" name="New Phytol.">
        <title>Evolutionary innovations through gain and loss of genes in the ectomycorrhizal Boletales.</title>
        <authorList>
            <person name="Wu G."/>
            <person name="Miyauchi S."/>
            <person name="Morin E."/>
            <person name="Kuo A."/>
            <person name="Drula E."/>
            <person name="Varga T."/>
            <person name="Kohler A."/>
            <person name="Feng B."/>
            <person name="Cao Y."/>
            <person name="Lipzen A."/>
            <person name="Daum C."/>
            <person name="Hundley H."/>
            <person name="Pangilinan J."/>
            <person name="Johnson J."/>
            <person name="Barry K."/>
            <person name="LaButti K."/>
            <person name="Ng V."/>
            <person name="Ahrendt S."/>
            <person name="Min B."/>
            <person name="Choi I.G."/>
            <person name="Park H."/>
            <person name="Plett J.M."/>
            <person name="Magnuson J."/>
            <person name="Spatafora J.W."/>
            <person name="Nagy L.G."/>
            <person name="Henrissat B."/>
            <person name="Grigoriev I.V."/>
            <person name="Yang Z.L."/>
            <person name="Xu J."/>
            <person name="Martin F.M."/>
        </authorList>
    </citation>
    <scope>NUCLEOTIDE SEQUENCE</scope>
    <source>
        <strain evidence="1">KUC20120723A-06</strain>
    </source>
</reference>
<evidence type="ECO:0000313" key="2">
    <source>
        <dbReference type="Proteomes" id="UP000790709"/>
    </source>
</evidence>
<protein>
    <submittedName>
        <fullName evidence="1">Uncharacterized protein</fullName>
    </submittedName>
</protein>
<sequence>MPPGTQNNSHAPGSPTTPLSDRFCAITTCHAPVPPLPQYRWKSYEPCRTRARRAARRRKDTFFFGFSPELPPTPPPDDAIQHCPAFQCLDTLLVAFRAVYGGTGVVPPCSAPGCGREGVSAAAPPALLHSMASLR</sequence>
<accession>A0ACB8B978</accession>